<dbReference type="PANTHER" id="PTHR46211">
    <property type="entry name" value="GLYCEROPHOSPHORYL DIESTER PHOSPHODIESTERASE"/>
    <property type="match status" value="1"/>
</dbReference>
<dbReference type="Gene3D" id="3.20.20.190">
    <property type="entry name" value="Phosphatidylinositol (PI) phosphodiesterase"/>
    <property type="match status" value="2"/>
</dbReference>
<dbReference type="SUPFAM" id="SSF51695">
    <property type="entry name" value="PLC-like phosphodiesterases"/>
    <property type="match status" value="2"/>
</dbReference>
<dbReference type="OrthoDB" id="384721at2"/>
<gene>
    <name evidence="2" type="ORF">D1164_16925</name>
</gene>
<organism evidence="2 3">
    <name type="scientific">Mariniphaga sediminis</name>
    <dbReference type="NCBI Taxonomy" id="1628158"/>
    <lineage>
        <taxon>Bacteria</taxon>
        <taxon>Pseudomonadati</taxon>
        <taxon>Bacteroidota</taxon>
        <taxon>Bacteroidia</taxon>
        <taxon>Marinilabiliales</taxon>
        <taxon>Prolixibacteraceae</taxon>
        <taxon>Mariniphaga</taxon>
    </lineage>
</organism>
<evidence type="ECO:0000259" key="1">
    <source>
        <dbReference type="PROSITE" id="PS51704"/>
    </source>
</evidence>
<protein>
    <recommendedName>
        <fullName evidence="1">GP-PDE domain-containing protein</fullName>
    </recommendedName>
</protein>
<dbReference type="InterPro" id="IPR030395">
    <property type="entry name" value="GP_PDE_dom"/>
</dbReference>
<dbReference type="Pfam" id="PF03009">
    <property type="entry name" value="GDPD"/>
    <property type="match status" value="2"/>
</dbReference>
<dbReference type="GO" id="GO:0006629">
    <property type="term" value="P:lipid metabolic process"/>
    <property type="evidence" value="ECO:0007669"/>
    <property type="project" value="InterPro"/>
</dbReference>
<dbReference type="EMBL" id="QWET01000014">
    <property type="protein sequence ID" value="RIH64015.1"/>
    <property type="molecule type" value="Genomic_DNA"/>
</dbReference>
<dbReference type="InterPro" id="IPR017946">
    <property type="entry name" value="PLC-like_Pdiesterase_TIM-brl"/>
</dbReference>
<feature type="domain" description="GP-PDE" evidence="1">
    <location>
        <begin position="279"/>
        <end position="519"/>
    </location>
</feature>
<dbReference type="PROSITE" id="PS51704">
    <property type="entry name" value="GP_PDE"/>
    <property type="match status" value="2"/>
</dbReference>
<dbReference type="PANTHER" id="PTHR46211:SF14">
    <property type="entry name" value="GLYCEROPHOSPHODIESTER PHOSPHODIESTERASE"/>
    <property type="match status" value="1"/>
</dbReference>
<evidence type="ECO:0000313" key="2">
    <source>
        <dbReference type="EMBL" id="RIH64015.1"/>
    </source>
</evidence>
<feature type="domain" description="GP-PDE" evidence="1">
    <location>
        <begin position="41"/>
        <end position="270"/>
    </location>
</feature>
<reference evidence="2 3" key="1">
    <citation type="journal article" date="2015" name="Int. J. Syst. Evol. Microbiol.">
        <title>Mariniphaga sediminis sp. nov., isolated from coastal sediment.</title>
        <authorList>
            <person name="Wang F.Q."/>
            <person name="Shen Q.Y."/>
            <person name="Chen G.J."/>
            <person name="Du Z.J."/>
        </authorList>
    </citation>
    <scope>NUCLEOTIDE SEQUENCE [LARGE SCALE GENOMIC DNA]</scope>
    <source>
        <strain evidence="2 3">SY21</strain>
    </source>
</reference>
<name>A0A399CW94_9BACT</name>
<accession>A0A399CW94</accession>
<sequence>MKNCSSKINRGNKLILLAVVVILGACQPAKDNSSEDSRGNIVVVNHRGANRLAPECTYAAAKKSIEHGATYIEIDIRRSKDGVYYIIHDRQLDRTTNGSGLISETESAVMDTLDAGAWFAHKYKGEKVPRLREFLQWVKGKAKVYFDVKDVDLKDFIPIVYEYGFENECFFWFSDWALAKEFRGLHPHLALKVNAYSVEALDSLKRIYNPQIIECSVDNLTEEFMHSCREKGMKIMTWIPGNDWTAYRMAIDKKVDMVNIDNPDVFEGMLKNNGEVKGHKLIAHRGGIVEGKYNEFDPASIQAAIDQGYYMLEIDVRETKDGELIVNHDDNFNRFFNDPRRVGEMTWAEIQKLKSENGNYHPPSFEQVAEMCAGKVEMMIDVKADNSSPEFYRKLEAIMEKYNLLEGAYFIDNEARKYFWGKAKFMIRAPEAGLIREKFESGEDVSCHYFLFDAGTRLTSSLVKMCQKANITVVPSVNFGHYHFEDVGRGAKRDIEFLKACGVTEFQIDSDFDDWLPTK</sequence>
<dbReference type="CDD" id="cd08566">
    <property type="entry name" value="GDPD_AtGDE_like"/>
    <property type="match status" value="2"/>
</dbReference>
<dbReference type="PROSITE" id="PS51257">
    <property type="entry name" value="PROKAR_LIPOPROTEIN"/>
    <property type="match status" value="1"/>
</dbReference>
<dbReference type="GO" id="GO:0008081">
    <property type="term" value="F:phosphoric diester hydrolase activity"/>
    <property type="evidence" value="ECO:0007669"/>
    <property type="project" value="InterPro"/>
</dbReference>
<dbReference type="RefSeq" id="WP_119351076.1">
    <property type="nucleotide sequence ID" value="NZ_QWET01000014.1"/>
</dbReference>
<dbReference type="Proteomes" id="UP000266441">
    <property type="component" value="Unassembled WGS sequence"/>
</dbReference>
<proteinExistence type="predicted"/>
<evidence type="ECO:0000313" key="3">
    <source>
        <dbReference type="Proteomes" id="UP000266441"/>
    </source>
</evidence>
<comment type="caution">
    <text evidence="2">The sequence shown here is derived from an EMBL/GenBank/DDBJ whole genome shotgun (WGS) entry which is preliminary data.</text>
</comment>
<dbReference type="AlphaFoldDB" id="A0A399CW94"/>
<keyword evidence="3" id="KW-1185">Reference proteome</keyword>